<keyword evidence="2" id="KW-1185">Reference proteome</keyword>
<dbReference type="EMBL" id="CAJJDP010000058">
    <property type="protein sequence ID" value="CAD8171923.1"/>
    <property type="molecule type" value="Genomic_DNA"/>
</dbReference>
<proteinExistence type="predicted"/>
<sequence>MAFQQFTYKPLYFPYLLPLNLEFKNQKTDIKRWHNYKRRFIRHIHQINKELWTIITPLKSYLKTDQRSFNARQEVLEEYNPQQVEMMIHR</sequence>
<dbReference type="Proteomes" id="UP000683925">
    <property type="component" value="Unassembled WGS sequence"/>
</dbReference>
<gene>
    <name evidence="1" type="ORF">POCTA_138.1.T0590105</name>
</gene>
<evidence type="ECO:0000313" key="2">
    <source>
        <dbReference type="Proteomes" id="UP000683925"/>
    </source>
</evidence>
<dbReference type="AlphaFoldDB" id="A0A8S1V6A0"/>
<accession>A0A8S1V6A0</accession>
<comment type="caution">
    <text evidence="1">The sequence shown here is derived from an EMBL/GenBank/DDBJ whole genome shotgun (WGS) entry which is preliminary data.</text>
</comment>
<reference evidence="1" key="1">
    <citation type="submission" date="2021-01" db="EMBL/GenBank/DDBJ databases">
        <authorList>
            <consortium name="Genoscope - CEA"/>
            <person name="William W."/>
        </authorList>
    </citation>
    <scope>NUCLEOTIDE SEQUENCE</scope>
</reference>
<protein>
    <submittedName>
        <fullName evidence="1">Uncharacterized protein</fullName>
    </submittedName>
</protein>
<evidence type="ECO:0000313" key="1">
    <source>
        <dbReference type="EMBL" id="CAD8171923.1"/>
    </source>
</evidence>
<organism evidence="1 2">
    <name type="scientific">Paramecium octaurelia</name>
    <dbReference type="NCBI Taxonomy" id="43137"/>
    <lineage>
        <taxon>Eukaryota</taxon>
        <taxon>Sar</taxon>
        <taxon>Alveolata</taxon>
        <taxon>Ciliophora</taxon>
        <taxon>Intramacronucleata</taxon>
        <taxon>Oligohymenophorea</taxon>
        <taxon>Peniculida</taxon>
        <taxon>Parameciidae</taxon>
        <taxon>Paramecium</taxon>
    </lineage>
</organism>
<name>A0A8S1V6A0_PAROT</name>